<keyword evidence="4" id="KW-0238">DNA-binding</keyword>
<dbReference type="Gene3D" id="3.40.50.300">
    <property type="entry name" value="P-loop containing nucleotide triphosphate hydrolases"/>
    <property type="match status" value="1"/>
</dbReference>
<dbReference type="EMBL" id="AM436099">
    <property type="protein sequence ID" value="CAN78331.1"/>
    <property type="molecule type" value="Genomic_DNA"/>
</dbReference>
<dbReference type="GO" id="GO:0046983">
    <property type="term" value="F:protein dimerization activity"/>
    <property type="evidence" value="ECO:0007669"/>
    <property type="project" value="InterPro"/>
</dbReference>
<protein>
    <recommendedName>
        <fullName evidence="1">DNA helicase</fullName>
        <ecNumber evidence="1">3.6.4.12</ecNumber>
    </recommendedName>
</protein>
<dbReference type="Pfam" id="PF17855">
    <property type="entry name" value="MCM_lid"/>
    <property type="match status" value="1"/>
</dbReference>
<dbReference type="InterPro" id="IPR027417">
    <property type="entry name" value="P-loop_NTPase"/>
</dbReference>
<reference evidence="6" key="1">
    <citation type="journal article" date="2007" name="PLoS ONE">
        <title>The first genome sequence of an elite grapevine cultivar (Pinot noir Vitis vinifera L.): coping with a highly heterozygous genome.</title>
        <authorList>
            <person name="Velasco R."/>
            <person name="Zharkikh A."/>
            <person name="Troggio M."/>
            <person name="Cartwright D.A."/>
            <person name="Cestaro A."/>
            <person name="Pruss D."/>
            <person name="Pindo M."/>
            <person name="FitzGerald L.M."/>
            <person name="Vezzulli S."/>
            <person name="Reid J."/>
            <person name="Malacarne G."/>
            <person name="Iliev D."/>
            <person name="Coppola G."/>
            <person name="Wardell B."/>
            <person name="Micheletti D."/>
            <person name="Macalma T."/>
            <person name="Facci M."/>
            <person name="Mitchell J.T."/>
            <person name="Perazzolli M."/>
            <person name="Eldredge G."/>
            <person name="Gatto P."/>
            <person name="Oyzerski R."/>
            <person name="Moretto M."/>
            <person name="Gutin N."/>
            <person name="Stefanini M."/>
            <person name="Chen Y."/>
            <person name="Segala C."/>
            <person name="Davenport C."/>
            <person name="Dematte L."/>
            <person name="Mraz A."/>
            <person name="Battilana J."/>
            <person name="Stormo K."/>
            <person name="Costa F."/>
            <person name="Tao Q."/>
            <person name="Si-Ammour A."/>
            <person name="Harkins T."/>
            <person name="Lackey A."/>
            <person name="Perbost C."/>
            <person name="Taillon B."/>
            <person name="Stella A."/>
            <person name="Solovyev V."/>
            <person name="Fawcett J.A."/>
            <person name="Sterck L."/>
            <person name="Vandepoele K."/>
            <person name="Grando S.M."/>
            <person name="Toppo S."/>
            <person name="Moser C."/>
            <person name="Lanchbury J."/>
            <person name="Bogden R."/>
            <person name="Skolnick M."/>
            <person name="Sgaramella V."/>
            <person name="Bhatnagar S.K."/>
            <person name="Fontana P."/>
            <person name="Gutin A."/>
            <person name="Van de Peer Y."/>
            <person name="Salamini F."/>
            <person name="Viola R."/>
        </authorList>
    </citation>
    <scope>NUCLEOTIDE SEQUENCE</scope>
</reference>
<dbReference type="InterPro" id="IPR031327">
    <property type="entry name" value="MCM"/>
</dbReference>
<name>A5AUI9_VITVI</name>
<dbReference type="InterPro" id="IPR041562">
    <property type="entry name" value="MCM_lid"/>
</dbReference>
<keyword evidence="3" id="KW-0067">ATP-binding</keyword>
<dbReference type="AlphaFoldDB" id="A5AUI9"/>
<dbReference type="InterPro" id="IPR001208">
    <property type="entry name" value="MCM_dom"/>
</dbReference>
<gene>
    <name evidence="6" type="ORF">VITISV_034974</name>
</gene>
<feature type="domain" description="MCM C-terminal AAA(+) ATPase" evidence="5">
    <location>
        <begin position="289"/>
        <end position="357"/>
    </location>
</feature>
<dbReference type="ExpressionAtlas" id="A5AUI9">
    <property type="expression patterns" value="baseline and differential"/>
</dbReference>
<dbReference type="PANTHER" id="PTHR11630">
    <property type="entry name" value="DNA REPLICATION LICENSING FACTOR MCM FAMILY MEMBER"/>
    <property type="match status" value="1"/>
</dbReference>
<dbReference type="GO" id="GO:0003678">
    <property type="term" value="F:DNA helicase activity"/>
    <property type="evidence" value="ECO:0007669"/>
    <property type="project" value="UniProtKB-EC"/>
</dbReference>
<dbReference type="SMART" id="SM00350">
    <property type="entry name" value="MCM"/>
    <property type="match status" value="1"/>
</dbReference>
<evidence type="ECO:0000256" key="3">
    <source>
        <dbReference type="ARBA" id="ARBA00022840"/>
    </source>
</evidence>
<dbReference type="GO" id="GO:0005524">
    <property type="term" value="F:ATP binding"/>
    <property type="evidence" value="ECO:0007669"/>
    <property type="project" value="UniProtKB-KW"/>
</dbReference>
<dbReference type="Pfam" id="PF00493">
    <property type="entry name" value="MCM"/>
    <property type="match status" value="1"/>
</dbReference>
<evidence type="ECO:0000256" key="4">
    <source>
        <dbReference type="ARBA" id="ARBA00023125"/>
    </source>
</evidence>
<dbReference type="InterPro" id="IPR012337">
    <property type="entry name" value="RNaseH-like_sf"/>
</dbReference>
<keyword evidence="2" id="KW-0547">Nucleotide-binding</keyword>
<evidence type="ECO:0000256" key="1">
    <source>
        <dbReference type="ARBA" id="ARBA00012551"/>
    </source>
</evidence>
<dbReference type="GO" id="GO:0003677">
    <property type="term" value="F:DNA binding"/>
    <property type="evidence" value="ECO:0007669"/>
    <property type="project" value="UniProtKB-KW"/>
</dbReference>
<organism evidence="6">
    <name type="scientific">Vitis vinifera</name>
    <name type="common">Grape</name>
    <dbReference type="NCBI Taxonomy" id="29760"/>
    <lineage>
        <taxon>Eukaryota</taxon>
        <taxon>Viridiplantae</taxon>
        <taxon>Streptophyta</taxon>
        <taxon>Embryophyta</taxon>
        <taxon>Tracheophyta</taxon>
        <taxon>Spermatophyta</taxon>
        <taxon>Magnoliopsida</taxon>
        <taxon>eudicotyledons</taxon>
        <taxon>Gunneridae</taxon>
        <taxon>Pentapetalae</taxon>
        <taxon>rosids</taxon>
        <taxon>Vitales</taxon>
        <taxon>Vitaceae</taxon>
        <taxon>Viteae</taxon>
        <taxon>Vitis</taxon>
    </lineage>
</organism>
<dbReference type="EC" id="3.6.4.12" evidence="1"/>
<proteinExistence type="predicted"/>
<dbReference type="PROSITE" id="PS50051">
    <property type="entry name" value="MCM_2"/>
    <property type="match status" value="1"/>
</dbReference>
<evidence type="ECO:0000313" key="6">
    <source>
        <dbReference type="EMBL" id="CAN78331.1"/>
    </source>
</evidence>
<dbReference type="Pfam" id="PF05699">
    <property type="entry name" value="Dimer_Tnp_hAT"/>
    <property type="match status" value="1"/>
</dbReference>
<evidence type="ECO:0000256" key="2">
    <source>
        <dbReference type="ARBA" id="ARBA00022741"/>
    </source>
</evidence>
<evidence type="ECO:0000259" key="5">
    <source>
        <dbReference type="PROSITE" id="PS50051"/>
    </source>
</evidence>
<accession>A5AUI9</accession>
<dbReference type="GO" id="GO:0006281">
    <property type="term" value="P:DNA repair"/>
    <property type="evidence" value="ECO:0007669"/>
    <property type="project" value="UniProtKB-KW"/>
</dbReference>
<dbReference type="PANTHER" id="PTHR11630:SF48">
    <property type="entry name" value="DNA HELICASE MCM9"/>
    <property type="match status" value="1"/>
</dbReference>
<dbReference type="SUPFAM" id="SSF53098">
    <property type="entry name" value="Ribonuclease H-like"/>
    <property type="match status" value="1"/>
</dbReference>
<dbReference type="GO" id="GO:0005634">
    <property type="term" value="C:nucleus"/>
    <property type="evidence" value="ECO:0007669"/>
    <property type="project" value="UniProtKB-SubCell"/>
</dbReference>
<sequence length="489" mass="54805">MTNKKNEKDNYSSFLEFDGLENIVDIDEEEELEEVNLNGKNVIDNRRSGMGSNKKMKSTTKGPIDAFVSQKLEKSIDASSFMKTGEKTFELLDKFVERIGEKNVVQVMGPLVKVLQLVDNERKPAMGYIYEAMDRCKETIKKSFNENEDKYKEIFSIIDRLVSDIDVQDKIIHELSTYKNAEGLFGIPIAIRSRKTLTPAEWWKLYGNTTPNLQQLAIKILSLTCSASGCEPLKARYDRCNVIDPISLVDIDESNEWLIGKISEEDTTIHSEDDLVFGDDSLTWGAVTSAAGAGLVTTLNTRTIVFGATNPKGHYDPGQSLSVNTTLSGPLLSRFDIVLVLLDTKNPEWDAVVSSHILAEPEESENGKRDENLANIWPLPLLRRYIHFVKGYFKPVLTKEAEKIIHFTNSSNAARTTVRMLESLIRLAQAHARLMFRNEVTRLDAITAILCIESSMTTSAIVDSVGNALHSNFTENPDQECILTICVHS</sequence>
<dbReference type="GO" id="GO:0016787">
    <property type="term" value="F:hydrolase activity"/>
    <property type="evidence" value="ECO:0007669"/>
    <property type="project" value="UniProtKB-KW"/>
</dbReference>
<dbReference type="InterPro" id="IPR008906">
    <property type="entry name" value="HATC_C_dom"/>
</dbReference>
<dbReference type="SUPFAM" id="SSF52540">
    <property type="entry name" value="P-loop containing nucleoside triphosphate hydrolases"/>
    <property type="match status" value="1"/>
</dbReference>